<dbReference type="Gene3D" id="3.30.370.10">
    <property type="entry name" value="Barstar-like"/>
    <property type="match status" value="1"/>
</dbReference>
<dbReference type="CDD" id="cd05141">
    <property type="entry name" value="Barstar_evA4336-like"/>
    <property type="match status" value="1"/>
</dbReference>
<dbReference type="Pfam" id="PF01337">
    <property type="entry name" value="Barstar"/>
    <property type="match status" value="1"/>
</dbReference>
<gene>
    <name evidence="4" type="ORF">FOH10_25900</name>
</gene>
<feature type="region of interest" description="Disordered" evidence="2">
    <location>
        <begin position="1"/>
        <end position="125"/>
    </location>
</feature>
<proteinExistence type="inferred from homology"/>
<comment type="similarity">
    <text evidence="1">Belongs to the barstar family.</text>
</comment>
<dbReference type="GeneID" id="80335798"/>
<feature type="compositionally biased region" description="Low complexity" evidence="2">
    <location>
        <begin position="114"/>
        <end position="125"/>
    </location>
</feature>
<protein>
    <submittedName>
        <fullName evidence="4">Barstar family protein</fullName>
    </submittedName>
</protein>
<dbReference type="KEGG" id="nod:FOH10_25900"/>
<organism evidence="4 5">
    <name type="scientific">Nocardia otitidiscaviarum</name>
    <dbReference type="NCBI Taxonomy" id="1823"/>
    <lineage>
        <taxon>Bacteria</taxon>
        <taxon>Bacillati</taxon>
        <taxon>Actinomycetota</taxon>
        <taxon>Actinomycetes</taxon>
        <taxon>Mycobacteriales</taxon>
        <taxon>Nocardiaceae</taxon>
        <taxon>Nocardia</taxon>
    </lineage>
</organism>
<dbReference type="InterPro" id="IPR035905">
    <property type="entry name" value="Barstar-like_sf"/>
</dbReference>
<name>A0A516NRV3_9NOCA</name>
<evidence type="ECO:0000313" key="5">
    <source>
        <dbReference type="Proteomes" id="UP000317039"/>
    </source>
</evidence>
<dbReference type="Proteomes" id="UP000317039">
    <property type="component" value="Chromosome"/>
</dbReference>
<feature type="domain" description="Barstar (barnase inhibitor)" evidence="3">
    <location>
        <begin position="154"/>
        <end position="250"/>
    </location>
</feature>
<evidence type="ECO:0000256" key="1">
    <source>
        <dbReference type="ARBA" id="ARBA00006845"/>
    </source>
</evidence>
<reference evidence="4 5" key="1">
    <citation type="submission" date="2019-07" db="EMBL/GenBank/DDBJ databases">
        <title>Complete Genome Sequence and Methylome Analysis of Nocardia otitidis-caviarum NEB252.</title>
        <authorList>
            <person name="Fomenkov A."/>
            <person name="Anton B.P."/>
            <person name="Vincze T."/>
            <person name="Roberts R.J."/>
        </authorList>
    </citation>
    <scope>NUCLEOTIDE SEQUENCE [LARGE SCALE GENOMIC DNA]</scope>
    <source>
        <strain evidence="4 5">NEB252</strain>
    </source>
</reference>
<evidence type="ECO:0000313" key="4">
    <source>
        <dbReference type="EMBL" id="QDP81646.1"/>
    </source>
</evidence>
<dbReference type="AlphaFoldDB" id="A0A516NRV3"/>
<dbReference type="EMBL" id="CP041695">
    <property type="protein sequence ID" value="QDP81646.1"/>
    <property type="molecule type" value="Genomic_DNA"/>
</dbReference>
<dbReference type="InterPro" id="IPR000468">
    <property type="entry name" value="Barstar"/>
</dbReference>
<dbReference type="RefSeq" id="WP_143982680.1">
    <property type="nucleotide sequence ID" value="NZ_CP041695.1"/>
</dbReference>
<sequence>MPRPIPLSRFLSADPARTESAVPHPRSGVTDSAQSPGGTESASGAAGASGTAGSGAEAAESVAAGAGRAETAEGTDARERNEAEEKDTHAQDPRVRTGAGATGADASPEPGPARPTNRTRPADAAARTPALGALDVSAPDFGGVRYAVPDGYTAREVRGRRMRTVAGVLDEFAAALQFPYYFGGNLDAFDDSLRDLDDCLAPARGYVIAVRDADELLADEPGQRSWFDSAMTDAADYWARRGVVFRVVLQGAAPTGSAMASLVLDTRDDD</sequence>
<evidence type="ECO:0000256" key="2">
    <source>
        <dbReference type="SAM" id="MobiDB-lite"/>
    </source>
</evidence>
<evidence type="ECO:0000259" key="3">
    <source>
        <dbReference type="Pfam" id="PF01337"/>
    </source>
</evidence>
<dbReference type="SUPFAM" id="SSF52038">
    <property type="entry name" value="Barstar-related"/>
    <property type="match status" value="1"/>
</dbReference>
<feature type="compositionally biased region" description="Low complexity" evidence="2">
    <location>
        <begin position="37"/>
        <end position="74"/>
    </location>
</feature>
<feature type="compositionally biased region" description="Basic and acidic residues" evidence="2">
    <location>
        <begin position="75"/>
        <end position="95"/>
    </location>
</feature>
<accession>A0A516NRV3</accession>